<proteinExistence type="predicted"/>
<protein>
    <recommendedName>
        <fullName evidence="3">DUF4259 domain-containing protein</fullName>
    </recommendedName>
</protein>
<evidence type="ECO:0000313" key="1">
    <source>
        <dbReference type="EMBL" id="SHL99638.1"/>
    </source>
</evidence>
<organism evidence="1 2">
    <name type="scientific">Chitinophaga jiangningensis</name>
    <dbReference type="NCBI Taxonomy" id="1419482"/>
    <lineage>
        <taxon>Bacteria</taxon>
        <taxon>Pseudomonadati</taxon>
        <taxon>Bacteroidota</taxon>
        <taxon>Chitinophagia</taxon>
        <taxon>Chitinophagales</taxon>
        <taxon>Chitinophagaceae</taxon>
        <taxon>Chitinophaga</taxon>
    </lineage>
</organism>
<dbReference type="RefSeq" id="WP_073082822.1">
    <property type="nucleotide sequence ID" value="NZ_FRBL01000006.1"/>
</dbReference>
<accession>A0A1M7F7C3</accession>
<dbReference type="OrthoDB" id="191350at2"/>
<dbReference type="Pfam" id="PF14078">
    <property type="entry name" value="DUF4259"/>
    <property type="match status" value="1"/>
</dbReference>
<gene>
    <name evidence="1" type="ORF">SAMN05444266_10612</name>
</gene>
<reference evidence="1 2" key="1">
    <citation type="submission" date="2016-11" db="EMBL/GenBank/DDBJ databases">
        <authorList>
            <person name="Jaros S."/>
            <person name="Januszkiewicz K."/>
            <person name="Wedrychowicz H."/>
        </authorList>
    </citation>
    <scope>NUCLEOTIDE SEQUENCE [LARGE SCALE GENOMIC DNA]</scope>
    <source>
        <strain evidence="1 2">DSM 27406</strain>
    </source>
</reference>
<sequence length="131" mass="14699">MGTWNEGSFGNDEAGDWIIDLSETPTLEFIKATLQASIDNPNNVDFNLTAVAAAEVICILEGKIPADYHEVSHNLAPVIEILKQQQISSELKKLAIRCIIMIAADSELKECWEEDEEWEIEINSLMHRLSN</sequence>
<evidence type="ECO:0008006" key="3">
    <source>
        <dbReference type="Google" id="ProtNLM"/>
    </source>
</evidence>
<dbReference type="EMBL" id="FRBL01000006">
    <property type="protein sequence ID" value="SHL99638.1"/>
    <property type="molecule type" value="Genomic_DNA"/>
</dbReference>
<name>A0A1M7F7C3_9BACT</name>
<dbReference type="InterPro" id="IPR025355">
    <property type="entry name" value="DUF4259"/>
</dbReference>
<keyword evidence="2" id="KW-1185">Reference proteome</keyword>
<dbReference type="AlphaFoldDB" id="A0A1M7F7C3"/>
<evidence type="ECO:0000313" key="2">
    <source>
        <dbReference type="Proteomes" id="UP000184420"/>
    </source>
</evidence>
<dbReference type="Proteomes" id="UP000184420">
    <property type="component" value="Unassembled WGS sequence"/>
</dbReference>